<evidence type="ECO:0000256" key="18">
    <source>
        <dbReference type="ARBA" id="ARBA00022984"/>
    </source>
</evidence>
<feature type="domain" description="Glycosyl transferase family 51" evidence="30">
    <location>
        <begin position="73"/>
        <end position="247"/>
    </location>
</feature>
<evidence type="ECO:0000256" key="10">
    <source>
        <dbReference type="ARBA" id="ARBA00022645"/>
    </source>
</evidence>
<dbReference type="GO" id="GO:0008658">
    <property type="term" value="F:penicillin binding"/>
    <property type="evidence" value="ECO:0007669"/>
    <property type="project" value="InterPro"/>
</dbReference>
<dbReference type="Proteomes" id="UP000092695">
    <property type="component" value="Chromosome"/>
</dbReference>
<keyword evidence="15" id="KW-0378">Hydrolase</keyword>
<dbReference type="SUPFAM" id="SSF53955">
    <property type="entry name" value="Lysozyme-like"/>
    <property type="match status" value="1"/>
</dbReference>
<comment type="catalytic activity">
    <reaction evidence="24">
        <text>Preferential cleavage: (Ac)2-L-Lys-D-Ala-|-D-Ala. Also transpeptidation of peptidyl-alanyl moieties that are N-acyl substituents of D-alanine.</text>
        <dbReference type="EC" id="3.4.16.4"/>
    </reaction>
</comment>
<comment type="catalytic activity">
    <reaction evidence="26">
        <text>[GlcNAc-(1-&gt;4)-Mur2Ac(oyl-L-Ala-gamma-D-Glu-L-Lys-D-Ala-D-Ala)](n)-di-trans,octa-cis-undecaprenyl diphosphate + beta-D-GlcNAc-(1-&gt;4)-Mur2Ac(oyl-L-Ala-gamma-D-Glu-L-Lys-D-Ala-D-Ala)-di-trans,octa-cis-undecaprenyl diphosphate = [GlcNAc-(1-&gt;4)-Mur2Ac(oyl-L-Ala-gamma-D-Glu-L-Lys-D-Ala-D-Ala)](n+1)-di-trans,octa-cis-undecaprenyl diphosphate + di-trans,octa-cis-undecaprenyl diphosphate + H(+)</text>
        <dbReference type="Rhea" id="RHEA:23708"/>
        <dbReference type="Rhea" id="RHEA-COMP:9602"/>
        <dbReference type="Rhea" id="RHEA-COMP:9603"/>
        <dbReference type="ChEBI" id="CHEBI:15378"/>
        <dbReference type="ChEBI" id="CHEBI:58405"/>
        <dbReference type="ChEBI" id="CHEBI:60033"/>
        <dbReference type="ChEBI" id="CHEBI:78435"/>
        <dbReference type="EC" id="2.4.99.28"/>
    </reaction>
</comment>
<feature type="transmembrane region" description="Helical" evidence="28">
    <location>
        <begin position="21"/>
        <end position="47"/>
    </location>
</feature>
<dbReference type="STRING" id="1548547.BA177_17915"/>
<proteinExistence type="inferred from homology"/>
<keyword evidence="16" id="KW-0133">Cell shape</keyword>
<accession>A0A193LK55</accession>
<sequence>MPKPAKQSANTTARRPRWRRWLVLLTGLSLCGTLGIAAGIIGAWFYVVPGLPAAETIRDIPLQIPLRIFSRDGRLIEEVGERRRIIVTFDELPPHVVNAFVAAEDSRFFSHPGVDPIGIGRALVNYVRSGSRGQGGSTITQQLARDYFLTRERLFSRKLREAFLAWKIEQEFSKQEIMALFVNKMFFGQRAYGVAAAAQVYFGKPLSNISVSEAAILAGVLPAPSFYNPVRSAGNARIRRDYVLGRMLDLGFVDQSEYRVAMEEPVMSQLHGTATELSAPYVAEMVRREMLERYGEDTYSAGYRVVTTLDSRMQNSATYALKNGLLEFTRRRGYRGPIDRIDFDPALHERPFTEWPEETQLALDGYSKPGGLLVALVTRLRDDNGADIVLEDGSRNVLPWHGISWARPYIDGQSRGPVPTSVGQVLNPGDIVHIMPIQAGGYALAQAPRVQGAIVSLDPKDGAITSLAGGFDFSISKYNRANQASRQPGSSFKPFIYSAALEHGNTAATLLLDAPVVINSSELEAVWRPVNYTGRFYGEQRMREALVRSMNLASVRLLLNNTGIGNTLRHLEPFGFGPATLIRNGSLALGGGNATPLDMAQAYAVFANGGYAVKPYVIDGIFGPNNEELYRAAPAVVCERCQPVEEPPAETIADEVDEFAELGVPGEPDSIATLDRSEAAVAGDIAETVSPEQVERSQELALLNMVEVAETYRPDASEEPSLYEGVNLAPRIISAQNAYIVADMMRDVINRGTGRRARVLGRRDLSGKTGTSNDRRDAWFAGFNGDMSSIVWIGYDNYDPLGPGEEGSRTALPVWIEFAKRALQGAPNNQLPMPEGIVTVRISKTSGCPADTRVPPSDAMFEIFRVGHVPVCQQAEEQEDIFNQDDAYQFDEELPPSGDVIFQR</sequence>
<evidence type="ECO:0000256" key="1">
    <source>
        <dbReference type="ARBA" id="ARBA00002624"/>
    </source>
</evidence>
<evidence type="ECO:0000259" key="29">
    <source>
        <dbReference type="Pfam" id="PF00905"/>
    </source>
</evidence>
<dbReference type="Gene3D" id="1.10.3810.10">
    <property type="entry name" value="Biosynthetic peptidoglycan transglycosylase-like"/>
    <property type="match status" value="1"/>
</dbReference>
<dbReference type="InterPro" id="IPR001460">
    <property type="entry name" value="PCN-bd_Tpept"/>
</dbReference>
<evidence type="ECO:0000256" key="12">
    <source>
        <dbReference type="ARBA" id="ARBA00022676"/>
    </source>
</evidence>
<evidence type="ECO:0000256" key="7">
    <source>
        <dbReference type="ARBA" id="ARBA00018638"/>
    </source>
</evidence>
<dbReference type="EC" id="2.4.99.28" evidence="25"/>
<keyword evidence="11" id="KW-0645">Protease</keyword>
<dbReference type="Pfam" id="PF00905">
    <property type="entry name" value="Transpeptidase"/>
    <property type="match status" value="1"/>
</dbReference>
<dbReference type="GO" id="GO:0008955">
    <property type="term" value="F:peptidoglycan glycosyltransferase activity"/>
    <property type="evidence" value="ECO:0007669"/>
    <property type="project" value="UniProtKB-EC"/>
</dbReference>
<evidence type="ECO:0000256" key="8">
    <source>
        <dbReference type="ARBA" id="ARBA00022475"/>
    </source>
</evidence>
<keyword evidence="9" id="KW-0997">Cell inner membrane</keyword>
<dbReference type="UniPathway" id="UPA00219"/>
<dbReference type="InterPro" id="IPR012338">
    <property type="entry name" value="Beta-lactam/transpept-like"/>
</dbReference>
<dbReference type="AlphaFoldDB" id="A0A193LK55"/>
<comment type="similarity">
    <text evidence="4">In the C-terminal section; belongs to the transpeptidase family.</text>
</comment>
<dbReference type="OrthoDB" id="9766909at2"/>
<evidence type="ECO:0000256" key="5">
    <source>
        <dbReference type="ARBA" id="ARBA00007739"/>
    </source>
</evidence>
<keyword evidence="10" id="KW-0121">Carboxypeptidase</keyword>
<evidence type="ECO:0000256" key="6">
    <source>
        <dbReference type="ARBA" id="ARBA00012448"/>
    </source>
</evidence>
<keyword evidence="13" id="KW-0808">Transferase</keyword>
<dbReference type="FunFam" id="1.10.3810.10:FF:000003">
    <property type="entry name" value="Penicillin-binding protein 1a"/>
    <property type="match status" value="1"/>
</dbReference>
<dbReference type="InterPro" id="IPR036950">
    <property type="entry name" value="PBP_transglycosylase"/>
</dbReference>
<organism evidence="32 33">
    <name type="scientific">Woeseia oceani</name>
    <dbReference type="NCBI Taxonomy" id="1548547"/>
    <lineage>
        <taxon>Bacteria</taxon>
        <taxon>Pseudomonadati</taxon>
        <taxon>Pseudomonadota</taxon>
        <taxon>Gammaproteobacteria</taxon>
        <taxon>Woeseiales</taxon>
        <taxon>Woeseiaceae</taxon>
        <taxon>Woeseia</taxon>
    </lineage>
</organism>
<keyword evidence="17" id="KW-0735">Signal-anchor</keyword>
<keyword evidence="12" id="KW-0328">Glycosyltransferase</keyword>
<evidence type="ECO:0000256" key="14">
    <source>
        <dbReference type="ARBA" id="ARBA00022692"/>
    </source>
</evidence>
<dbReference type="EMBL" id="CP016268">
    <property type="protein sequence ID" value="ANO52813.1"/>
    <property type="molecule type" value="Genomic_DNA"/>
</dbReference>
<comment type="subcellular location">
    <subcellularLocation>
        <location evidence="2">Cell inner membrane</location>
        <topology evidence="2">Single-pass type II membrane protein</topology>
    </subcellularLocation>
</comment>
<evidence type="ECO:0000256" key="9">
    <source>
        <dbReference type="ARBA" id="ARBA00022519"/>
    </source>
</evidence>
<keyword evidence="20 28" id="KW-0472">Membrane</keyword>
<protein>
    <recommendedName>
        <fullName evidence="7">Penicillin-binding protein 1A</fullName>
        <ecNumber evidence="25">2.4.99.28</ecNumber>
        <ecNumber evidence="6">3.4.16.4</ecNumber>
    </recommendedName>
</protein>
<dbReference type="InterPro" id="IPR050396">
    <property type="entry name" value="Glycosyltr_51/Transpeptidase"/>
</dbReference>
<dbReference type="Pfam" id="PF00912">
    <property type="entry name" value="Transgly"/>
    <property type="match status" value="1"/>
</dbReference>
<evidence type="ECO:0000256" key="2">
    <source>
        <dbReference type="ARBA" id="ARBA00004249"/>
    </source>
</evidence>
<gene>
    <name evidence="32" type="ORF">BA177_17915</name>
</gene>
<dbReference type="RefSeq" id="WP_068618511.1">
    <property type="nucleotide sequence ID" value="NZ_CP016268.1"/>
</dbReference>
<evidence type="ECO:0000256" key="11">
    <source>
        <dbReference type="ARBA" id="ARBA00022670"/>
    </source>
</evidence>
<evidence type="ECO:0000256" key="16">
    <source>
        <dbReference type="ARBA" id="ARBA00022960"/>
    </source>
</evidence>
<dbReference type="GO" id="GO:0009002">
    <property type="term" value="F:serine-type D-Ala-D-Ala carboxypeptidase activity"/>
    <property type="evidence" value="ECO:0007669"/>
    <property type="project" value="UniProtKB-EC"/>
</dbReference>
<evidence type="ECO:0000256" key="3">
    <source>
        <dbReference type="ARBA" id="ARBA00004752"/>
    </source>
</evidence>
<keyword evidence="23" id="KW-0961">Cell wall biogenesis/degradation</keyword>
<evidence type="ECO:0000256" key="27">
    <source>
        <dbReference type="ARBA" id="ARBA00060592"/>
    </source>
</evidence>
<feature type="domain" description="Penicillin-binding protein OB-like" evidence="31">
    <location>
        <begin position="334"/>
        <end position="450"/>
    </location>
</feature>
<evidence type="ECO:0000313" key="33">
    <source>
        <dbReference type="Proteomes" id="UP000092695"/>
    </source>
</evidence>
<evidence type="ECO:0000313" key="32">
    <source>
        <dbReference type="EMBL" id="ANO52813.1"/>
    </source>
</evidence>
<dbReference type="PANTHER" id="PTHR32282:SF27">
    <property type="entry name" value="PENICILLIN-BINDING PROTEIN 1A"/>
    <property type="match status" value="1"/>
</dbReference>
<dbReference type="Pfam" id="PF17092">
    <property type="entry name" value="PCB_OB"/>
    <property type="match status" value="1"/>
</dbReference>
<feature type="domain" description="Penicillin-binding protein transpeptidase" evidence="29">
    <location>
        <begin position="452"/>
        <end position="623"/>
    </location>
</feature>
<keyword evidence="19 28" id="KW-1133">Transmembrane helix</keyword>
<dbReference type="KEGG" id="woc:BA177_17915"/>
<comment type="pathway">
    <text evidence="3">Cell wall biogenesis; peptidoglycan biosynthesis.</text>
</comment>
<comment type="function">
    <text evidence="1">Cell wall formation. Synthesis of cross-linked peptidoglycan from the lipid intermediates. The enzyme has a penicillin-insensitive transglycosylase N-terminal domain (formation of linear glycan strands) and a penicillin-sensitive transpeptidase C-terminal domain (cross-linking of the peptide subunits).</text>
</comment>
<dbReference type="GO" id="GO:0008360">
    <property type="term" value="P:regulation of cell shape"/>
    <property type="evidence" value="ECO:0007669"/>
    <property type="project" value="UniProtKB-KW"/>
</dbReference>
<evidence type="ECO:0000259" key="30">
    <source>
        <dbReference type="Pfam" id="PF00912"/>
    </source>
</evidence>
<evidence type="ECO:0000256" key="24">
    <source>
        <dbReference type="ARBA" id="ARBA00034000"/>
    </source>
</evidence>
<dbReference type="GO" id="GO:0046677">
    <property type="term" value="P:response to antibiotic"/>
    <property type="evidence" value="ECO:0007669"/>
    <property type="project" value="UniProtKB-KW"/>
</dbReference>
<dbReference type="Gene3D" id="3.40.710.10">
    <property type="entry name" value="DD-peptidase/beta-lactamase superfamily"/>
    <property type="match status" value="3"/>
</dbReference>
<evidence type="ECO:0000256" key="25">
    <source>
        <dbReference type="ARBA" id="ARBA00044770"/>
    </source>
</evidence>
<reference evidence="32 33" key="1">
    <citation type="submission" date="2016-06" db="EMBL/GenBank/DDBJ databases">
        <title>Complete genome sequence of a deep-branching marine Gamma Proteobacterium Woeseia oceani type strain XK5.</title>
        <authorList>
            <person name="Mu D."/>
            <person name="Du Z."/>
        </authorList>
    </citation>
    <scope>NUCLEOTIDE SEQUENCE [LARGE SCALE GENOMIC DNA]</scope>
    <source>
        <strain evidence="32 33">XK5</strain>
    </source>
</reference>
<dbReference type="GO" id="GO:0030288">
    <property type="term" value="C:outer membrane-bounded periplasmic space"/>
    <property type="evidence" value="ECO:0007669"/>
    <property type="project" value="TreeGrafter"/>
</dbReference>
<evidence type="ECO:0000256" key="15">
    <source>
        <dbReference type="ARBA" id="ARBA00022801"/>
    </source>
</evidence>
<dbReference type="SUPFAM" id="SSF56601">
    <property type="entry name" value="beta-lactamase/transpeptidase-like"/>
    <property type="match status" value="1"/>
</dbReference>
<evidence type="ECO:0000256" key="17">
    <source>
        <dbReference type="ARBA" id="ARBA00022968"/>
    </source>
</evidence>
<dbReference type="InterPro" id="IPR012340">
    <property type="entry name" value="NA-bd_OB-fold"/>
</dbReference>
<evidence type="ECO:0000256" key="20">
    <source>
        <dbReference type="ARBA" id="ARBA00023136"/>
    </source>
</evidence>
<keyword evidence="8" id="KW-1003">Cell membrane</keyword>
<evidence type="ECO:0000256" key="19">
    <source>
        <dbReference type="ARBA" id="ARBA00022989"/>
    </source>
</evidence>
<evidence type="ECO:0000256" key="13">
    <source>
        <dbReference type="ARBA" id="ARBA00022679"/>
    </source>
</evidence>
<comment type="pathway">
    <text evidence="27">Glycan biosynthesis.</text>
</comment>
<dbReference type="InterPro" id="IPR001264">
    <property type="entry name" value="Glyco_trans_51"/>
</dbReference>
<dbReference type="EC" id="3.4.16.4" evidence="6"/>
<keyword evidence="21" id="KW-0046">Antibiotic resistance</keyword>
<keyword evidence="22" id="KW-0511">Multifunctional enzyme</keyword>
<dbReference type="Gene3D" id="2.40.50.140">
    <property type="entry name" value="Nucleic acid-binding proteins"/>
    <property type="match status" value="1"/>
</dbReference>
<evidence type="ECO:0000256" key="4">
    <source>
        <dbReference type="ARBA" id="ARBA00007090"/>
    </source>
</evidence>
<dbReference type="GO" id="GO:0006508">
    <property type="term" value="P:proteolysis"/>
    <property type="evidence" value="ECO:0007669"/>
    <property type="project" value="UniProtKB-KW"/>
</dbReference>
<evidence type="ECO:0000259" key="31">
    <source>
        <dbReference type="Pfam" id="PF17092"/>
    </source>
</evidence>
<evidence type="ECO:0000256" key="23">
    <source>
        <dbReference type="ARBA" id="ARBA00023316"/>
    </source>
</evidence>
<keyword evidence="33" id="KW-1185">Reference proteome</keyword>
<dbReference type="InterPro" id="IPR031376">
    <property type="entry name" value="PCB_OB"/>
</dbReference>
<dbReference type="GO" id="GO:0005886">
    <property type="term" value="C:plasma membrane"/>
    <property type="evidence" value="ECO:0007669"/>
    <property type="project" value="UniProtKB-SubCell"/>
</dbReference>
<evidence type="ECO:0000256" key="21">
    <source>
        <dbReference type="ARBA" id="ARBA00023251"/>
    </source>
</evidence>
<dbReference type="GO" id="GO:0071555">
    <property type="term" value="P:cell wall organization"/>
    <property type="evidence" value="ECO:0007669"/>
    <property type="project" value="UniProtKB-KW"/>
</dbReference>
<evidence type="ECO:0000256" key="28">
    <source>
        <dbReference type="SAM" id="Phobius"/>
    </source>
</evidence>
<name>A0A193LK55_9GAMM</name>
<evidence type="ECO:0000256" key="26">
    <source>
        <dbReference type="ARBA" id="ARBA00049902"/>
    </source>
</evidence>
<keyword evidence="18" id="KW-0573">Peptidoglycan synthesis</keyword>
<dbReference type="PANTHER" id="PTHR32282">
    <property type="entry name" value="BINDING PROTEIN TRANSPEPTIDASE, PUTATIVE-RELATED"/>
    <property type="match status" value="1"/>
</dbReference>
<dbReference type="GO" id="GO:0009252">
    <property type="term" value="P:peptidoglycan biosynthetic process"/>
    <property type="evidence" value="ECO:0007669"/>
    <property type="project" value="UniProtKB-UniPathway"/>
</dbReference>
<dbReference type="InterPro" id="IPR023346">
    <property type="entry name" value="Lysozyme-like_dom_sf"/>
</dbReference>
<keyword evidence="14 28" id="KW-0812">Transmembrane</keyword>
<comment type="similarity">
    <text evidence="5">In the N-terminal section; belongs to the glycosyltransferase 51 family.</text>
</comment>
<evidence type="ECO:0000256" key="22">
    <source>
        <dbReference type="ARBA" id="ARBA00023268"/>
    </source>
</evidence>